<accession>A0ABV1L1G8</accession>
<name>A0ABV1L1G8_9BACL</name>
<dbReference type="Pfam" id="PF13376">
    <property type="entry name" value="OmdA"/>
    <property type="match status" value="1"/>
</dbReference>
<evidence type="ECO:0000313" key="2">
    <source>
        <dbReference type="Proteomes" id="UP001493487"/>
    </source>
</evidence>
<keyword evidence="2" id="KW-1185">Reference proteome</keyword>
<dbReference type="Proteomes" id="UP001493487">
    <property type="component" value="Unassembled WGS sequence"/>
</dbReference>
<proteinExistence type="predicted"/>
<protein>
    <submittedName>
        <fullName evidence="1">YdeI/OmpD-associated family protein</fullName>
    </submittedName>
</protein>
<gene>
    <name evidence="1" type="ORF">QJS35_27425</name>
</gene>
<organism evidence="1 2">
    <name type="scientific">Cohnella silvisoli</name>
    <dbReference type="NCBI Taxonomy" id="2873699"/>
    <lineage>
        <taxon>Bacteria</taxon>
        <taxon>Bacillati</taxon>
        <taxon>Bacillota</taxon>
        <taxon>Bacilli</taxon>
        <taxon>Bacillales</taxon>
        <taxon>Paenibacillaceae</taxon>
        <taxon>Cohnella</taxon>
    </lineage>
</organism>
<dbReference type="RefSeq" id="WP_232189232.1">
    <property type="nucleotide sequence ID" value="NZ_JAIOAP010000018.1"/>
</dbReference>
<dbReference type="EMBL" id="JASKHM010000019">
    <property type="protein sequence ID" value="MEQ4486117.1"/>
    <property type="molecule type" value="Genomic_DNA"/>
</dbReference>
<sequence>MSEQPIFFATPAEWRTWLSDNYDRLSHLLVGFYKKSSGKPSITWPESVDEALCYGWIDGVRKSLDEESYTIRFTPRKADSIWSAVNIRRVAELTEQGFMKPSGLTAFDKRKEDKSVIYSHEQKDKSIELGSSYEQQFKANDKAWNYFESQAPGYRKTAIWWVISAKREETRLKRLTELIQDSEQGKKIAYVTWTKKL</sequence>
<reference evidence="1 2" key="1">
    <citation type="journal article" date="2023" name="Genome Announc.">
        <title>Pan-Genome Analyses of the Genus Cohnella and Proposal of the Novel Species Cohnella silvisoli sp. nov., Isolated from Forest Soil.</title>
        <authorList>
            <person name="Wang C."/>
            <person name="Mao L."/>
            <person name="Bao G."/>
            <person name="Zhu H."/>
        </authorList>
    </citation>
    <scope>NUCLEOTIDE SEQUENCE [LARGE SCALE GENOMIC DNA]</scope>
    <source>
        <strain evidence="1 2">NL03-T5-1</strain>
    </source>
</reference>
<evidence type="ECO:0000313" key="1">
    <source>
        <dbReference type="EMBL" id="MEQ4486117.1"/>
    </source>
</evidence>
<comment type="caution">
    <text evidence="1">The sequence shown here is derived from an EMBL/GenBank/DDBJ whole genome shotgun (WGS) entry which is preliminary data.</text>
</comment>